<keyword evidence="3" id="KW-0238">DNA-binding</keyword>
<dbReference type="Gene3D" id="1.10.10.10">
    <property type="entry name" value="Winged helix-like DNA-binding domain superfamily/Winged helix DNA-binding domain"/>
    <property type="match status" value="1"/>
</dbReference>
<keyword evidence="6" id="KW-0614">Plasmid</keyword>
<dbReference type="InterPro" id="IPR036390">
    <property type="entry name" value="WH_DNA-bd_sf"/>
</dbReference>
<dbReference type="Pfam" id="PF03466">
    <property type="entry name" value="LysR_substrate"/>
    <property type="match status" value="1"/>
</dbReference>
<evidence type="ECO:0000256" key="2">
    <source>
        <dbReference type="ARBA" id="ARBA00023015"/>
    </source>
</evidence>
<dbReference type="InterPro" id="IPR005119">
    <property type="entry name" value="LysR_subst-bd"/>
</dbReference>
<evidence type="ECO:0000313" key="6">
    <source>
        <dbReference type="EMBL" id="USJ28016.1"/>
    </source>
</evidence>
<dbReference type="GO" id="GO:0006351">
    <property type="term" value="P:DNA-templated transcription"/>
    <property type="evidence" value="ECO:0007669"/>
    <property type="project" value="TreeGrafter"/>
</dbReference>
<accession>A0A9Q9DE46</accession>
<dbReference type="GO" id="GO:0003700">
    <property type="term" value="F:DNA-binding transcription factor activity"/>
    <property type="evidence" value="ECO:0007669"/>
    <property type="project" value="InterPro"/>
</dbReference>
<name>A0A9Q9DE46_ENSAD</name>
<feature type="domain" description="HTH lysR-type" evidence="5">
    <location>
        <begin position="1"/>
        <end position="58"/>
    </location>
</feature>
<evidence type="ECO:0000256" key="4">
    <source>
        <dbReference type="ARBA" id="ARBA00023163"/>
    </source>
</evidence>
<keyword evidence="2" id="KW-0805">Transcription regulation</keyword>
<dbReference type="PANTHER" id="PTHR30537">
    <property type="entry name" value="HTH-TYPE TRANSCRIPTIONAL REGULATOR"/>
    <property type="match status" value="1"/>
</dbReference>
<dbReference type="GO" id="GO:0043565">
    <property type="term" value="F:sequence-specific DNA binding"/>
    <property type="evidence" value="ECO:0007669"/>
    <property type="project" value="TreeGrafter"/>
</dbReference>
<sequence length="305" mass="33691">MNWNDVRYFLAVTRQGGLTGAAREVKASASTVARRIETLEYALKTRLFERRPDGYELTDAGRAMVEKATAIETAMRELEGSFCGQDGRVSGAVRIITVDTLAHHLLMPNLPALQEAYPDLSLGVSVNATSFAQIPQRETDIGLRLCRPEQGNYVVRRIGTIAFGLYASKAYLESHPIREDHLPITGHRLISWGDPLSFLVLPKTLRSWVESGAANLTVDTMQAQVLAMKAGNGLGVLPCILADTDEGLVRVKPDLCRQEEAIWLVVHEGVRDTKRIRVVGDFLETIVKQGQRALSGRDSEQLQVK</sequence>
<dbReference type="Gene3D" id="3.40.190.290">
    <property type="match status" value="1"/>
</dbReference>
<proteinExistence type="inferred from homology"/>
<dbReference type="Proteomes" id="UP001055460">
    <property type="component" value="Plasmid pB"/>
</dbReference>
<dbReference type="AlphaFoldDB" id="A0A9Q9DE46"/>
<geneLocation type="plasmid" evidence="6 7">
    <name>pB</name>
</geneLocation>
<reference evidence="6" key="1">
    <citation type="submission" date="2022-06" db="EMBL/GenBank/DDBJ databases">
        <title>Physiological and biochemical characterization and genomic elucidation of a strain of the genus Ensifer adhaerens M8 that combines arsenic oxidation and chromium reduction.</title>
        <authorList>
            <person name="Li X."/>
            <person name="Yu c."/>
        </authorList>
    </citation>
    <scope>NUCLEOTIDE SEQUENCE</scope>
    <source>
        <strain evidence="6">M8</strain>
        <plasmid evidence="6">pB</plasmid>
    </source>
</reference>
<dbReference type="SUPFAM" id="SSF46785">
    <property type="entry name" value="Winged helix' DNA-binding domain"/>
    <property type="match status" value="1"/>
</dbReference>
<dbReference type="InterPro" id="IPR036388">
    <property type="entry name" value="WH-like_DNA-bd_sf"/>
</dbReference>
<dbReference type="Pfam" id="PF00126">
    <property type="entry name" value="HTH_1"/>
    <property type="match status" value="1"/>
</dbReference>
<dbReference type="InterPro" id="IPR058163">
    <property type="entry name" value="LysR-type_TF_proteobact-type"/>
</dbReference>
<evidence type="ECO:0000256" key="3">
    <source>
        <dbReference type="ARBA" id="ARBA00023125"/>
    </source>
</evidence>
<dbReference type="SUPFAM" id="SSF53850">
    <property type="entry name" value="Periplasmic binding protein-like II"/>
    <property type="match status" value="1"/>
</dbReference>
<dbReference type="InterPro" id="IPR000847">
    <property type="entry name" value="LysR_HTH_N"/>
</dbReference>
<dbReference type="PANTHER" id="PTHR30537:SF3">
    <property type="entry name" value="TRANSCRIPTIONAL REGULATORY PROTEIN"/>
    <property type="match status" value="1"/>
</dbReference>
<gene>
    <name evidence="6" type="ORF">NE863_29630</name>
</gene>
<dbReference type="EMBL" id="CP098809">
    <property type="protein sequence ID" value="USJ28016.1"/>
    <property type="molecule type" value="Genomic_DNA"/>
</dbReference>
<protein>
    <submittedName>
        <fullName evidence="6">LysR family transcriptional regulator</fullName>
    </submittedName>
</protein>
<evidence type="ECO:0000256" key="1">
    <source>
        <dbReference type="ARBA" id="ARBA00009437"/>
    </source>
</evidence>
<evidence type="ECO:0000313" key="7">
    <source>
        <dbReference type="Proteomes" id="UP001055460"/>
    </source>
</evidence>
<comment type="similarity">
    <text evidence="1">Belongs to the LysR transcriptional regulatory family.</text>
</comment>
<dbReference type="RefSeq" id="WP_113505018.1">
    <property type="nucleotide sequence ID" value="NZ_CP098809.1"/>
</dbReference>
<organism evidence="6 7">
    <name type="scientific">Ensifer adhaerens</name>
    <name type="common">Sinorhizobium morelense</name>
    <dbReference type="NCBI Taxonomy" id="106592"/>
    <lineage>
        <taxon>Bacteria</taxon>
        <taxon>Pseudomonadati</taxon>
        <taxon>Pseudomonadota</taxon>
        <taxon>Alphaproteobacteria</taxon>
        <taxon>Hyphomicrobiales</taxon>
        <taxon>Rhizobiaceae</taxon>
        <taxon>Sinorhizobium/Ensifer group</taxon>
        <taxon>Ensifer</taxon>
    </lineage>
</organism>
<keyword evidence="4" id="KW-0804">Transcription</keyword>
<dbReference type="PROSITE" id="PS50931">
    <property type="entry name" value="HTH_LYSR"/>
    <property type="match status" value="1"/>
</dbReference>
<evidence type="ECO:0000259" key="5">
    <source>
        <dbReference type="PROSITE" id="PS50931"/>
    </source>
</evidence>